<sequence length="140" mass="15847">MKQPLAIIFVIPVSYIGVFLTFYWFKLNFDQGGFASFVLLCGITVNASIYILNEYNAVRKRFPCLAPLRTYVKAWNTKIIPIFLTVASIVLGFIPFMVGAEKEEFWFPLAAGTIGGLIMSVSECFFSRTDTEEEAMLYLL</sequence>
<dbReference type="Proteomes" id="UP000095517">
    <property type="component" value="Unassembled WGS sequence"/>
</dbReference>
<feature type="transmembrane region" description="Helical" evidence="1">
    <location>
        <begin position="105"/>
        <end position="126"/>
    </location>
</feature>
<protein>
    <submittedName>
        <fullName evidence="2">Drug efflux protein</fullName>
    </submittedName>
</protein>
<dbReference type="Pfam" id="PF00873">
    <property type="entry name" value="ACR_tran"/>
    <property type="match status" value="1"/>
</dbReference>
<reference evidence="2 3" key="1">
    <citation type="submission" date="2015-09" db="EMBL/GenBank/DDBJ databases">
        <authorList>
            <consortium name="Pathogen Informatics"/>
        </authorList>
    </citation>
    <scope>NUCLEOTIDE SEQUENCE [LARGE SCALE GENOMIC DNA]</scope>
    <source>
        <strain evidence="2 3">2789STDY5608840</strain>
    </source>
</reference>
<dbReference type="GO" id="GO:0042910">
    <property type="term" value="F:xenobiotic transmembrane transporter activity"/>
    <property type="evidence" value="ECO:0007669"/>
    <property type="project" value="TreeGrafter"/>
</dbReference>
<accession>A0A174CIZ1</accession>
<evidence type="ECO:0000313" key="2">
    <source>
        <dbReference type="EMBL" id="CUO12159.1"/>
    </source>
</evidence>
<proteinExistence type="predicted"/>
<dbReference type="PANTHER" id="PTHR32063">
    <property type="match status" value="1"/>
</dbReference>
<dbReference type="STRING" id="338188.ERS852397_01406"/>
<name>A0A174CIZ1_9BACE</name>
<feature type="transmembrane region" description="Helical" evidence="1">
    <location>
        <begin position="79"/>
        <end position="99"/>
    </location>
</feature>
<organism evidence="2 3">
    <name type="scientific">Bacteroides finegoldii</name>
    <dbReference type="NCBI Taxonomy" id="338188"/>
    <lineage>
        <taxon>Bacteria</taxon>
        <taxon>Pseudomonadati</taxon>
        <taxon>Bacteroidota</taxon>
        <taxon>Bacteroidia</taxon>
        <taxon>Bacteroidales</taxon>
        <taxon>Bacteroidaceae</taxon>
        <taxon>Bacteroides</taxon>
    </lineage>
</organism>
<keyword evidence="1" id="KW-0472">Membrane</keyword>
<feature type="transmembrane region" description="Helical" evidence="1">
    <location>
        <begin position="31"/>
        <end position="52"/>
    </location>
</feature>
<dbReference type="EMBL" id="CYZH01000006">
    <property type="protein sequence ID" value="CUO12159.1"/>
    <property type="molecule type" value="Genomic_DNA"/>
</dbReference>
<dbReference type="GO" id="GO:0005886">
    <property type="term" value="C:plasma membrane"/>
    <property type="evidence" value="ECO:0007669"/>
    <property type="project" value="TreeGrafter"/>
</dbReference>
<dbReference type="Gene3D" id="1.20.1640.10">
    <property type="entry name" value="Multidrug efflux transporter AcrB transmembrane domain"/>
    <property type="match status" value="1"/>
</dbReference>
<feature type="transmembrane region" description="Helical" evidence="1">
    <location>
        <begin position="5"/>
        <end position="25"/>
    </location>
</feature>
<dbReference type="PANTHER" id="PTHR32063:SF0">
    <property type="entry name" value="SWARMING MOTILITY PROTEIN SWRC"/>
    <property type="match status" value="1"/>
</dbReference>
<dbReference type="SUPFAM" id="SSF82866">
    <property type="entry name" value="Multidrug efflux transporter AcrB transmembrane domain"/>
    <property type="match status" value="1"/>
</dbReference>
<evidence type="ECO:0000313" key="3">
    <source>
        <dbReference type="Proteomes" id="UP000095517"/>
    </source>
</evidence>
<evidence type="ECO:0000256" key="1">
    <source>
        <dbReference type="SAM" id="Phobius"/>
    </source>
</evidence>
<keyword evidence="1" id="KW-1133">Transmembrane helix</keyword>
<dbReference type="AlphaFoldDB" id="A0A174CIZ1"/>
<keyword evidence="1" id="KW-0812">Transmembrane</keyword>
<dbReference type="InterPro" id="IPR001036">
    <property type="entry name" value="Acrflvin-R"/>
</dbReference>
<gene>
    <name evidence="2" type="ORF">ERS852397_01406</name>
</gene>